<evidence type="ECO:0000313" key="2">
    <source>
        <dbReference type="Proteomes" id="UP000265520"/>
    </source>
</evidence>
<proteinExistence type="predicted"/>
<name>A0A392NTL3_9FABA</name>
<dbReference type="Proteomes" id="UP000265520">
    <property type="component" value="Unassembled WGS sequence"/>
</dbReference>
<reference evidence="1 2" key="1">
    <citation type="journal article" date="2018" name="Front. Plant Sci.">
        <title>Red Clover (Trifolium pratense) and Zigzag Clover (T. medium) - A Picture of Genomic Similarities and Differences.</title>
        <authorList>
            <person name="Dluhosova J."/>
            <person name="Istvanek J."/>
            <person name="Nedelnik J."/>
            <person name="Repkova J."/>
        </authorList>
    </citation>
    <scope>NUCLEOTIDE SEQUENCE [LARGE SCALE GENOMIC DNA]</scope>
    <source>
        <strain evidence="2">cv. 10/8</strain>
        <tissue evidence="1">Leaf</tissue>
    </source>
</reference>
<dbReference type="EMBL" id="LXQA010051417">
    <property type="protein sequence ID" value="MCI03188.1"/>
    <property type="molecule type" value="Genomic_DNA"/>
</dbReference>
<organism evidence="1 2">
    <name type="scientific">Trifolium medium</name>
    <dbReference type="NCBI Taxonomy" id="97028"/>
    <lineage>
        <taxon>Eukaryota</taxon>
        <taxon>Viridiplantae</taxon>
        <taxon>Streptophyta</taxon>
        <taxon>Embryophyta</taxon>
        <taxon>Tracheophyta</taxon>
        <taxon>Spermatophyta</taxon>
        <taxon>Magnoliopsida</taxon>
        <taxon>eudicotyledons</taxon>
        <taxon>Gunneridae</taxon>
        <taxon>Pentapetalae</taxon>
        <taxon>rosids</taxon>
        <taxon>fabids</taxon>
        <taxon>Fabales</taxon>
        <taxon>Fabaceae</taxon>
        <taxon>Papilionoideae</taxon>
        <taxon>50 kb inversion clade</taxon>
        <taxon>NPAAA clade</taxon>
        <taxon>Hologalegina</taxon>
        <taxon>IRL clade</taxon>
        <taxon>Trifolieae</taxon>
        <taxon>Trifolium</taxon>
    </lineage>
</organism>
<sequence>MNLNEQGSLSSILLGLDGLQLRFDKLLWREDDSVSPKFGEEGTRRNELGESKFGRISSPIKPLQMFVLASVAFALMAAPDKQEKLLVLRNSGMILQPLATLQGIPLWLLH</sequence>
<keyword evidence="2" id="KW-1185">Reference proteome</keyword>
<evidence type="ECO:0000313" key="1">
    <source>
        <dbReference type="EMBL" id="MCI03188.1"/>
    </source>
</evidence>
<comment type="caution">
    <text evidence="1">The sequence shown here is derived from an EMBL/GenBank/DDBJ whole genome shotgun (WGS) entry which is preliminary data.</text>
</comment>
<protein>
    <submittedName>
        <fullName evidence="1">Uncharacterized protein</fullName>
    </submittedName>
</protein>
<accession>A0A392NTL3</accession>
<dbReference type="AlphaFoldDB" id="A0A392NTL3"/>